<evidence type="ECO:0000313" key="7">
    <source>
        <dbReference type="Proteomes" id="UP000267535"/>
    </source>
</evidence>
<dbReference type="PANTHER" id="PTHR30537:SF5">
    <property type="entry name" value="HTH-TYPE TRANSCRIPTIONAL ACTIVATOR TTDR-RELATED"/>
    <property type="match status" value="1"/>
</dbReference>
<dbReference type="GO" id="GO:0003700">
    <property type="term" value="F:DNA-binding transcription factor activity"/>
    <property type="evidence" value="ECO:0007669"/>
    <property type="project" value="InterPro"/>
</dbReference>
<evidence type="ECO:0000256" key="3">
    <source>
        <dbReference type="ARBA" id="ARBA00023125"/>
    </source>
</evidence>
<dbReference type="InterPro" id="IPR058163">
    <property type="entry name" value="LysR-type_TF_proteobact-type"/>
</dbReference>
<keyword evidence="3" id="KW-0238">DNA-binding</keyword>
<evidence type="ECO:0000256" key="2">
    <source>
        <dbReference type="ARBA" id="ARBA00023015"/>
    </source>
</evidence>
<feature type="domain" description="HTH lysR-type" evidence="5">
    <location>
        <begin position="6"/>
        <end position="64"/>
    </location>
</feature>
<reference evidence="6 7" key="1">
    <citation type="submission" date="2018-11" db="EMBL/GenBank/DDBJ databases">
        <title>The draft genome sequence of Amphritea balenae JAMM 1525T.</title>
        <authorList>
            <person name="Fang Z."/>
            <person name="Zhang Y."/>
            <person name="Han X."/>
        </authorList>
    </citation>
    <scope>NUCLEOTIDE SEQUENCE [LARGE SCALE GENOMIC DNA]</scope>
    <source>
        <strain evidence="6 7">JAMM 1525</strain>
    </source>
</reference>
<organism evidence="6 7">
    <name type="scientific">Amphritea balenae</name>
    <dbReference type="NCBI Taxonomy" id="452629"/>
    <lineage>
        <taxon>Bacteria</taxon>
        <taxon>Pseudomonadati</taxon>
        <taxon>Pseudomonadota</taxon>
        <taxon>Gammaproteobacteria</taxon>
        <taxon>Oceanospirillales</taxon>
        <taxon>Oceanospirillaceae</taxon>
        <taxon>Amphritea</taxon>
    </lineage>
</organism>
<keyword evidence="2" id="KW-0805">Transcription regulation</keyword>
<evidence type="ECO:0000259" key="5">
    <source>
        <dbReference type="PROSITE" id="PS50931"/>
    </source>
</evidence>
<proteinExistence type="inferred from homology"/>
<dbReference type="SUPFAM" id="SSF53850">
    <property type="entry name" value="Periplasmic binding protein-like II"/>
    <property type="match status" value="1"/>
</dbReference>
<dbReference type="SUPFAM" id="SSF46785">
    <property type="entry name" value="Winged helix' DNA-binding domain"/>
    <property type="match status" value="1"/>
</dbReference>
<keyword evidence="4" id="KW-0804">Transcription</keyword>
<dbReference type="RefSeq" id="WP_124924333.1">
    <property type="nucleotide sequence ID" value="NZ_BMOH01000001.1"/>
</dbReference>
<dbReference type="InterPro" id="IPR000847">
    <property type="entry name" value="LysR_HTH_N"/>
</dbReference>
<comment type="similarity">
    <text evidence="1">Belongs to the LysR transcriptional regulatory family.</text>
</comment>
<dbReference type="Gene3D" id="1.10.10.10">
    <property type="entry name" value="Winged helix-like DNA-binding domain superfamily/Winged helix DNA-binding domain"/>
    <property type="match status" value="1"/>
</dbReference>
<dbReference type="InterPro" id="IPR005119">
    <property type="entry name" value="LysR_subst-bd"/>
</dbReference>
<protein>
    <submittedName>
        <fullName evidence="6">LysR family transcriptional regulator</fullName>
    </submittedName>
</protein>
<evidence type="ECO:0000313" key="6">
    <source>
        <dbReference type="EMBL" id="RRD01261.1"/>
    </source>
</evidence>
<dbReference type="PANTHER" id="PTHR30537">
    <property type="entry name" value="HTH-TYPE TRANSCRIPTIONAL REGULATOR"/>
    <property type="match status" value="1"/>
</dbReference>
<comment type="caution">
    <text evidence="6">The sequence shown here is derived from an EMBL/GenBank/DDBJ whole genome shotgun (WGS) entry which is preliminary data.</text>
</comment>
<dbReference type="Proteomes" id="UP000267535">
    <property type="component" value="Unassembled WGS sequence"/>
</dbReference>
<dbReference type="InterPro" id="IPR036388">
    <property type="entry name" value="WH-like_DNA-bd_sf"/>
</dbReference>
<dbReference type="Gene3D" id="3.40.190.290">
    <property type="match status" value="1"/>
</dbReference>
<dbReference type="FunFam" id="1.10.10.10:FF:000001">
    <property type="entry name" value="LysR family transcriptional regulator"/>
    <property type="match status" value="1"/>
</dbReference>
<name>A0A3P1SVR1_9GAMM</name>
<dbReference type="OrthoDB" id="5721010at2"/>
<dbReference type="PROSITE" id="PS50931">
    <property type="entry name" value="HTH_LYSR"/>
    <property type="match status" value="1"/>
</dbReference>
<dbReference type="GO" id="GO:0003677">
    <property type="term" value="F:DNA binding"/>
    <property type="evidence" value="ECO:0007669"/>
    <property type="project" value="UniProtKB-KW"/>
</dbReference>
<dbReference type="Pfam" id="PF03466">
    <property type="entry name" value="LysR_substrate"/>
    <property type="match status" value="1"/>
</dbReference>
<evidence type="ECO:0000256" key="4">
    <source>
        <dbReference type="ARBA" id="ARBA00023163"/>
    </source>
</evidence>
<dbReference type="EMBL" id="RQXV01000001">
    <property type="protein sequence ID" value="RRD01261.1"/>
    <property type="molecule type" value="Genomic_DNA"/>
</dbReference>
<evidence type="ECO:0000256" key="1">
    <source>
        <dbReference type="ARBA" id="ARBA00009437"/>
    </source>
</evidence>
<dbReference type="AlphaFoldDB" id="A0A3P1SVR1"/>
<keyword evidence="7" id="KW-1185">Reference proteome</keyword>
<dbReference type="Pfam" id="PF00126">
    <property type="entry name" value="HTH_1"/>
    <property type="match status" value="1"/>
</dbReference>
<accession>A0A3P1SVR1</accession>
<dbReference type="PRINTS" id="PR00039">
    <property type="entry name" value="HTHLYSR"/>
</dbReference>
<dbReference type="InterPro" id="IPR036390">
    <property type="entry name" value="WH_DNA-bd_sf"/>
</dbReference>
<sequence length="308" mass="35307">MPQIRHLLPQLYCFSVVARHRSFTQAAEELSISQSAVSYQIKKLEDQLGYTLLLREPRKPIQLTSKGETLLHRCEEIYARLDNTIEEISGSTLSGELSLTSDICFGTDVVAPALPFIQQRYPKLDMRLNLTEAFIHLDDSGIDLAIRSRTDDPELEYEFLCSTRMLLVASRQYIKSHSPIKKLTDFYQHQILCTGDDDYDWLTLTNQVSDLDWHRLNKRMRINSIQALNQAVVADAGIAYVASYTVAQQLDDNVLVSLLESQLPEQRINYYLAWPSRNRSNPKISAFSQQLHHYIAQSDLNLFLNPAQ</sequence>
<gene>
    <name evidence="6" type="ORF">EHS89_01480</name>
</gene>